<evidence type="ECO:0000313" key="1">
    <source>
        <dbReference type="EMBL" id="RKT55172.1"/>
    </source>
</evidence>
<protein>
    <submittedName>
        <fullName evidence="1">Uncharacterized protein</fullName>
    </submittedName>
</protein>
<comment type="caution">
    <text evidence="1">The sequence shown here is derived from an EMBL/GenBank/DDBJ whole genome shotgun (WGS) entry which is preliminary data.</text>
</comment>
<gene>
    <name evidence="1" type="ORF">C8E97_3830</name>
</gene>
<dbReference type="OrthoDB" id="4222977at2"/>
<keyword evidence="2" id="KW-1185">Reference proteome</keyword>
<organism evidence="1 2">
    <name type="scientific">Saccharothrix australiensis</name>
    <dbReference type="NCBI Taxonomy" id="2072"/>
    <lineage>
        <taxon>Bacteria</taxon>
        <taxon>Bacillati</taxon>
        <taxon>Actinomycetota</taxon>
        <taxon>Actinomycetes</taxon>
        <taxon>Pseudonocardiales</taxon>
        <taxon>Pseudonocardiaceae</taxon>
        <taxon>Saccharothrix</taxon>
    </lineage>
</organism>
<dbReference type="EMBL" id="RBXO01000001">
    <property type="protein sequence ID" value="RKT55172.1"/>
    <property type="molecule type" value="Genomic_DNA"/>
</dbReference>
<proteinExistence type="predicted"/>
<sequence>MTDPTRAWLADVATPQLYRRNAFRITGLPTDADRRVVRQRRQKVNTMLELGVAVDLGHDLPVEPSDVARAFELILGDPRRRLVDELFWLWGDEGGTCRCTRALHRDHDAAVRAHSAALDVEVGGAPGDAELDRLEGLWAEAGRRWGQVLRRSGFWDHVRDRVAALDDKQLDESVVDLLRDEVPVVLVKPLIQLAATPGSDQGWLADRARDWPAPRGVVDDLLEQAAEPAYESVRERLRNAAEQLRDGDPAVVAALLQNEVRDELDRLEEFVPHERHRRTASARDDAAVVLNNCATKLVDTSGSTSAELARRWLESAADLATDSRTVAQIEQNDTAITELAAAMAMIRQQVRDLVALGRKDVARRMLRAVRSRAGDGAGSAELERMLRDLGVRGPVPARVREHHGGEGLRRFFRFLWRTAATLLLVGLIVYAFDRLFAGDADPVPVRVFSESPSGNAPPGTCVRTRAGWDGDKARVPSVPCGEEHWGEILAFVPLGDTPSPYPGDEVVQQRARYGCAWHQALNDLSTAVYATRYVHSDQASWNDGGKTYENYATCVLHRVDDKPLPTRQLVDPRRAQPADFGLVLDMFNADVSANPPVGSCVQTKQSLDEDAHKVTFGACDRPHWGEVIAYPVLYRPGEAWPGDEAVYAAAGAACRKAAVDRGLGAAYQYHVTWPGSGWWTDTPDKPKYAACTVSSADGNPLHTSLK</sequence>
<dbReference type="AlphaFoldDB" id="A0A495W0G2"/>
<dbReference type="Proteomes" id="UP000282084">
    <property type="component" value="Unassembled WGS sequence"/>
</dbReference>
<accession>A0A495W0G2</accession>
<reference evidence="1 2" key="1">
    <citation type="submission" date="2018-10" db="EMBL/GenBank/DDBJ databases">
        <title>Sequencing the genomes of 1000 actinobacteria strains.</title>
        <authorList>
            <person name="Klenk H.-P."/>
        </authorList>
    </citation>
    <scope>NUCLEOTIDE SEQUENCE [LARGE SCALE GENOMIC DNA]</scope>
    <source>
        <strain evidence="1 2">DSM 43800</strain>
    </source>
</reference>
<evidence type="ECO:0000313" key="2">
    <source>
        <dbReference type="Proteomes" id="UP000282084"/>
    </source>
</evidence>
<name>A0A495W0G2_9PSEU</name>
<dbReference type="RefSeq" id="WP_147455171.1">
    <property type="nucleotide sequence ID" value="NZ_RBXO01000001.1"/>
</dbReference>